<evidence type="ECO:0000313" key="2">
    <source>
        <dbReference type="Proteomes" id="UP000036681"/>
    </source>
</evidence>
<feature type="compositionally biased region" description="Polar residues" evidence="1">
    <location>
        <begin position="26"/>
        <end position="35"/>
    </location>
</feature>
<organism evidence="2 3">
    <name type="scientific">Ascaris lumbricoides</name>
    <name type="common">Giant roundworm</name>
    <dbReference type="NCBI Taxonomy" id="6252"/>
    <lineage>
        <taxon>Eukaryota</taxon>
        <taxon>Metazoa</taxon>
        <taxon>Ecdysozoa</taxon>
        <taxon>Nematoda</taxon>
        <taxon>Chromadorea</taxon>
        <taxon>Rhabditida</taxon>
        <taxon>Spirurina</taxon>
        <taxon>Ascaridomorpha</taxon>
        <taxon>Ascaridoidea</taxon>
        <taxon>Ascarididae</taxon>
        <taxon>Ascaris</taxon>
    </lineage>
</organism>
<proteinExistence type="predicted"/>
<dbReference type="AlphaFoldDB" id="A0A0M3I8K5"/>
<sequence>MRFSLNEGDVIKDPRDVVVRECQHDQPPNRSSSGDSDSKGFNRKAISNLKKEISDWLAPKCEKKFGGRERFKRFEQGFILPRTHSSLGYGNSWELPLKLFFLK</sequence>
<evidence type="ECO:0000313" key="3">
    <source>
        <dbReference type="WBParaSite" id="ALUE_0001369001-mRNA-1"/>
    </source>
</evidence>
<dbReference type="WBParaSite" id="ALUE_0001369001-mRNA-1">
    <property type="protein sequence ID" value="ALUE_0001369001-mRNA-1"/>
    <property type="gene ID" value="ALUE_0001369001"/>
</dbReference>
<name>A0A0M3I8K5_ASCLU</name>
<reference evidence="3" key="1">
    <citation type="submission" date="2017-02" db="UniProtKB">
        <authorList>
            <consortium name="WormBaseParasite"/>
        </authorList>
    </citation>
    <scope>IDENTIFICATION</scope>
</reference>
<accession>A0A0M3I8K5</accession>
<protein>
    <submittedName>
        <fullName evidence="3">Ovule protein</fullName>
    </submittedName>
</protein>
<dbReference type="Proteomes" id="UP000036681">
    <property type="component" value="Unplaced"/>
</dbReference>
<keyword evidence="2" id="KW-1185">Reference proteome</keyword>
<evidence type="ECO:0000256" key="1">
    <source>
        <dbReference type="SAM" id="MobiDB-lite"/>
    </source>
</evidence>
<feature type="region of interest" description="Disordered" evidence="1">
    <location>
        <begin position="21"/>
        <end position="42"/>
    </location>
</feature>